<comment type="caution">
    <text evidence="2">The sequence shown here is derived from an EMBL/GenBank/DDBJ whole genome shotgun (WGS) entry which is preliminary data.</text>
</comment>
<evidence type="ECO:0000313" key="2">
    <source>
        <dbReference type="EMBL" id="MBS2549397.1"/>
    </source>
</evidence>
<evidence type="ECO:0000259" key="1">
    <source>
        <dbReference type="PROSITE" id="PS50995"/>
    </source>
</evidence>
<evidence type="ECO:0000313" key="3">
    <source>
        <dbReference type="Proteomes" id="UP000730482"/>
    </source>
</evidence>
<dbReference type="EMBL" id="JAAFYZ010000071">
    <property type="protein sequence ID" value="MBS2549397.1"/>
    <property type="molecule type" value="Genomic_DNA"/>
</dbReference>
<dbReference type="Proteomes" id="UP000730482">
    <property type="component" value="Unassembled WGS sequence"/>
</dbReference>
<dbReference type="Gene3D" id="1.10.10.10">
    <property type="entry name" value="Winged helix-like DNA-binding domain superfamily/Winged helix DNA-binding domain"/>
    <property type="match status" value="1"/>
</dbReference>
<dbReference type="Pfam" id="PF12802">
    <property type="entry name" value="MarR_2"/>
    <property type="match status" value="1"/>
</dbReference>
<name>A0ABS5KTM0_9ACTN</name>
<protein>
    <submittedName>
        <fullName evidence="2">MarR family transcriptional regulator</fullName>
    </submittedName>
</protein>
<dbReference type="PANTHER" id="PTHR33164:SF99">
    <property type="entry name" value="MARR FAMILY REGULATORY PROTEIN"/>
    <property type="match status" value="1"/>
</dbReference>
<dbReference type="SUPFAM" id="SSF46785">
    <property type="entry name" value="Winged helix' DNA-binding domain"/>
    <property type="match status" value="1"/>
</dbReference>
<gene>
    <name evidence="2" type="ORF">KGQ19_21270</name>
</gene>
<proteinExistence type="predicted"/>
<dbReference type="SMART" id="SM00347">
    <property type="entry name" value="HTH_MARR"/>
    <property type="match status" value="1"/>
</dbReference>
<accession>A0ABS5KTM0</accession>
<dbReference type="InterPro" id="IPR039422">
    <property type="entry name" value="MarR/SlyA-like"/>
</dbReference>
<dbReference type="InterPro" id="IPR036390">
    <property type="entry name" value="WH_DNA-bd_sf"/>
</dbReference>
<dbReference type="InterPro" id="IPR036388">
    <property type="entry name" value="WH-like_DNA-bd_sf"/>
</dbReference>
<organism evidence="2 3">
    <name type="scientific">Catenulispora pinistramenti</name>
    <dbReference type="NCBI Taxonomy" id="2705254"/>
    <lineage>
        <taxon>Bacteria</taxon>
        <taxon>Bacillati</taxon>
        <taxon>Actinomycetota</taxon>
        <taxon>Actinomycetes</taxon>
        <taxon>Catenulisporales</taxon>
        <taxon>Catenulisporaceae</taxon>
        <taxon>Catenulispora</taxon>
    </lineage>
</organism>
<reference evidence="2 3" key="1">
    <citation type="submission" date="2020-02" db="EMBL/GenBank/DDBJ databases">
        <title>Acidophilic actinobacteria isolated from forest soil.</title>
        <authorList>
            <person name="Golinska P."/>
        </authorList>
    </citation>
    <scope>NUCLEOTIDE SEQUENCE [LARGE SCALE GENOMIC DNA]</scope>
    <source>
        <strain evidence="2 3">NL8</strain>
    </source>
</reference>
<sequence>MDATDPTDPPEKPIDPLEGSELTFLLGMAFQLVLSEFVRRLDVAGYSDLRPMHGLVFQALGTTGSTSTELAEKLSVTKQAAGQIVDDLEERKYVRRLPHPAGGRRKLVVLTDKALRHLTVAGTVLRELEEELNEKLGERGLTMPRAGLAAVIRTMAGEDLPPLRPLW</sequence>
<feature type="domain" description="HTH marR-type" evidence="1">
    <location>
        <begin position="19"/>
        <end position="157"/>
    </location>
</feature>
<dbReference type="PANTHER" id="PTHR33164">
    <property type="entry name" value="TRANSCRIPTIONAL REGULATOR, MARR FAMILY"/>
    <property type="match status" value="1"/>
</dbReference>
<dbReference type="PROSITE" id="PS50995">
    <property type="entry name" value="HTH_MARR_2"/>
    <property type="match status" value="1"/>
</dbReference>
<keyword evidence="3" id="KW-1185">Reference proteome</keyword>
<dbReference type="InterPro" id="IPR000835">
    <property type="entry name" value="HTH_MarR-typ"/>
</dbReference>